<feature type="binding site" evidence="10">
    <location>
        <position position="174"/>
    </location>
    <ligand>
        <name>substrate</name>
    </ligand>
</feature>
<dbReference type="PANTHER" id="PTHR11067">
    <property type="entry name" value="INOSINE TRIPHOSPHATE PYROPHOSPHATASE/HAM1 PROTEIN"/>
    <property type="match status" value="1"/>
</dbReference>
<keyword evidence="6 10" id="KW-0460">Magnesium</keyword>
<dbReference type="EC" id="3.6.1.66" evidence="10"/>
<evidence type="ECO:0000256" key="3">
    <source>
        <dbReference type="ARBA" id="ARBA00022723"/>
    </source>
</evidence>
<evidence type="ECO:0000256" key="7">
    <source>
        <dbReference type="ARBA" id="ARBA00023080"/>
    </source>
</evidence>
<dbReference type="InterPro" id="IPR020922">
    <property type="entry name" value="dITP/XTP_pyrophosphatase"/>
</dbReference>
<sequence>MQWILATGNKGKLREFRAAFGPELKGIDEVLPAVPEIEENADSFAGNALIKARAIHEMLGPDFLVISDDSGISVPLLGGAPGIYSARYAGEGADDRQNLNRLIDELRARGVARTPAYYTAAVAAVSDLGEYVVHGWMHGEVIDEARGEKGFGYDPIFIPEGYDRTLGELEEEVKATLSHRSRAIELIRPVLELLRRREAQ</sequence>
<dbReference type="Proteomes" id="UP000885722">
    <property type="component" value="Unassembled WGS sequence"/>
</dbReference>
<dbReference type="GO" id="GO:0046872">
    <property type="term" value="F:metal ion binding"/>
    <property type="evidence" value="ECO:0007669"/>
    <property type="project" value="UniProtKB-KW"/>
</dbReference>
<dbReference type="EMBL" id="DRNO01000219">
    <property type="protein sequence ID" value="HFC03870.1"/>
    <property type="molecule type" value="Genomic_DNA"/>
</dbReference>
<dbReference type="Pfam" id="PF01725">
    <property type="entry name" value="Ham1p_like"/>
    <property type="match status" value="1"/>
</dbReference>
<proteinExistence type="inferred from homology"/>
<dbReference type="GO" id="GO:0036222">
    <property type="term" value="F:XTP diphosphatase activity"/>
    <property type="evidence" value="ECO:0007669"/>
    <property type="project" value="UniProtKB-UniRule"/>
</dbReference>
<keyword evidence="3 10" id="KW-0479">Metal-binding</keyword>
<evidence type="ECO:0000256" key="2">
    <source>
        <dbReference type="ARBA" id="ARBA00011738"/>
    </source>
</evidence>
<evidence type="ECO:0000313" key="11">
    <source>
        <dbReference type="EMBL" id="HFC03870.1"/>
    </source>
</evidence>
<feature type="active site" description="Proton acceptor" evidence="10">
    <location>
        <position position="69"/>
    </location>
</feature>
<dbReference type="SUPFAM" id="SSF52972">
    <property type="entry name" value="ITPase-like"/>
    <property type="match status" value="1"/>
</dbReference>
<organism evidence="11">
    <name type="scientific">Nitratifractor salsuginis</name>
    <dbReference type="NCBI Taxonomy" id="269261"/>
    <lineage>
        <taxon>Bacteria</taxon>
        <taxon>Pseudomonadati</taxon>
        <taxon>Campylobacterota</taxon>
        <taxon>Epsilonproteobacteria</taxon>
        <taxon>Campylobacterales</taxon>
        <taxon>Sulfurovaceae</taxon>
        <taxon>Nitratifractor</taxon>
    </lineage>
</organism>
<dbReference type="AlphaFoldDB" id="A0A7V2WLJ9"/>
<dbReference type="GO" id="GO:0017111">
    <property type="term" value="F:ribonucleoside triphosphate phosphatase activity"/>
    <property type="evidence" value="ECO:0007669"/>
    <property type="project" value="InterPro"/>
</dbReference>
<feature type="binding site" evidence="10">
    <location>
        <position position="70"/>
    </location>
    <ligand>
        <name>substrate</name>
    </ligand>
</feature>
<gene>
    <name evidence="11" type="ORF">ENJ74_03250</name>
</gene>
<name>A0A7V2WLJ9_9BACT</name>
<dbReference type="GO" id="GO:0000166">
    <property type="term" value="F:nucleotide binding"/>
    <property type="evidence" value="ECO:0007669"/>
    <property type="project" value="UniProtKB-KW"/>
</dbReference>
<dbReference type="FunFam" id="3.90.950.10:FF:000001">
    <property type="entry name" value="dITP/XTP pyrophosphatase"/>
    <property type="match status" value="1"/>
</dbReference>
<feature type="binding site" evidence="10">
    <location>
        <begin position="179"/>
        <end position="180"/>
    </location>
    <ligand>
        <name>substrate</name>
    </ligand>
</feature>
<evidence type="ECO:0000256" key="4">
    <source>
        <dbReference type="ARBA" id="ARBA00022741"/>
    </source>
</evidence>
<keyword evidence="4 10" id="KW-0547">Nucleotide-binding</keyword>
<comment type="catalytic activity">
    <reaction evidence="10">
        <text>ITP + H2O = IMP + diphosphate + H(+)</text>
        <dbReference type="Rhea" id="RHEA:29399"/>
        <dbReference type="ChEBI" id="CHEBI:15377"/>
        <dbReference type="ChEBI" id="CHEBI:15378"/>
        <dbReference type="ChEBI" id="CHEBI:33019"/>
        <dbReference type="ChEBI" id="CHEBI:58053"/>
        <dbReference type="ChEBI" id="CHEBI:61402"/>
        <dbReference type="EC" id="3.6.1.66"/>
    </reaction>
</comment>
<protein>
    <recommendedName>
        <fullName evidence="10">dITP/XTP pyrophosphatase</fullName>
        <ecNumber evidence="10">3.6.1.66</ecNumber>
    </recommendedName>
    <alternativeName>
        <fullName evidence="10">Non-canonical purine NTP pyrophosphatase</fullName>
    </alternativeName>
    <alternativeName>
        <fullName evidence="10">Non-standard purine NTP pyrophosphatase</fullName>
    </alternativeName>
    <alternativeName>
        <fullName evidence="10">Nucleoside-triphosphate diphosphatase</fullName>
    </alternativeName>
    <alternativeName>
        <fullName evidence="10">Nucleoside-triphosphate pyrophosphatase</fullName>
        <shortName evidence="10">NTPase</shortName>
    </alternativeName>
</protein>
<dbReference type="InterPro" id="IPR002637">
    <property type="entry name" value="RdgB/HAM1"/>
</dbReference>
<keyword evidence="7 10" id="KW-0546">Nucleotide metabolism</keyword>
<feature type="binding site" evidence="10">
    <location>
        <begin position="7"/>
        <end position="12"/>
    </location>
    <ligand>
        <name>substrate</name>
    </ligand>
</feature>
<dbReference type="Gene3D" id="3.90.950.10">
    <property type="match status" value="1"/>
</dbReference>
<comment type="catalytic activity">
    <reaction evidence="8 10">
        <text>dITP + H2O = dIMP + diphosphate + H(+)</text>
        <dbReference type="Rhea" id="RHEA:28342"/>
        <dbReference type="ChEBI" id="CHEBI:15377"/>
        <dbReference type="ChEBI" id="CHEBI:15378"/>
        <dbReference type="ChEBI" id="CHEBI:33019"/>
        <dbReference type="ChEBI" id="CHEBI:61194"/>
        <dbReference type="ChEBI" id="CHEBI:61382"/>
        <dbReference type="EC" id="3.6.1.66"/>
    </reaction>
</comment>
<dbReference type="GO" id="GO:0036220">
    <property type="term" value="F:ITP diphosphatase activity"/>
    <property type="evidence" value="ECO:0007669"/>
    <property type="project" value="UniProtKB-UniRule"/>
</dbReference>
<dbReference type="PANTHER" id="PTHR11067:SF9">
    <property type="entry name" value="INOSINE TRIPHOSPHATE PYROPHOSPHATASE"/>
    <property type="match status" value="1"/>
</dbReference>
<comment type="caution">
    <text evidence="11">The sequence shown here is derived from an EMBL/GenBank/DDBJ whole genome shotgun (WGS) entry which is preliminary data.</text>
</comment>
<evidence type="ECO:0000256" key="5">
    <source>
        <dbReference type="ARBA" id="ARBA00022801"/>
    </source>
</evidence>
<evidence type="ECO:0000256" key="8">
    <source>
        <dbReference type="ARBA" id="ARBA00051875"/>
    </source>
</evidence>
<evidence type="ECO:0000256" key="9">
    <source>
        <dbReference type="ARBA" id="ARBA00052017"/>
    </source>
</evidence>
<comment type="subunit">
    <text evidence="2 10">Homodimer.</text>
</comment>
<dbReference type="GO" id="GO:0005829">
    <property type="term" value="C:cytosol"/>
    <property type="evidence" value="ECO:0007669"/>
    <property type="project" value="TreeGrafter"/>
</dbReference>
<comment type="similarity">
    <text evidence="1 10">Belongs to the HAM1 NTPase family.</text>
</comment>
<dbReference type="InterPro" id="IPR029001">
    <property type="entry name" value="ITPase-like_fam"/>
</dbReference>
<comment type="function">
    <text evidence="10">Pyrophosphatase that catalyzes the hydrolysis of nucleoside triphosphates to their monophosphate derivatives, with a high preference for the non-canonical purine nucleotides XTP (xanthosine triphosphate), dITP (deoxyinosine triphosphate) and ITP. Seems to function as a house-cleaning enzyme that removes non-canonical purine nucleotides from the nucleotide pool, thus preventing their incorporation into DNA/RNA and avoiding chromosomal lesions.</text>
</comment>
<feature type="binding site" evidence="10">
    <location>
        <position position="38"/>
    </location>
    <ligand>
        <name>Mg(2+)</name>
        <dbReference type="ChEBI" id="CHEBI:18420"/>
    </ligand>
</feature>
<dbReference type="HAMAP" id="MF_01405">
    <property type="entry name" value="Non_canon_purine_NTPase"/>
    <property type="match status" value="1"/>
</dbReference>
<dbReference type="GO" id="GO:0009117">
    <property type="term" value="P:nucleotide metabolic process"/>
    <property type="evidence" value="ECO:0007669"/>
    <property type="project" value="UniProtKB-KW"/>
</dbReference>
<dbReference type="GO" id="GO:0035870">
    <property type="term" value="F:dITP diphosphatase activity"/>
    <property type="evidence" value="ECO:0007669"/>
    <property type="project" value="UniProtKB-UniRule"/>
</dbReference>
<keyword evidence="5 10" id="KW-0378">Hydrolase</keyword>
<evidence type="ECO:0000256" key="6">
    <source>
        <dbReference type="ARBA" id="ARBA00022842"/>
    </source>
</evidence>
<dbReference type="CDD" id="cd00515">
    <property type="entry name" value="HAM1"/>
    <property type="match status" value="1"/>
</dbReference>
<feature type="binding site" evidence="10">
    <location>
        <position position="69"/>
    </location>
    <ligand>
        <name>Mg(2+)</name>
        <dbReference type="ChEBI" id="CHEBI:18420"/>
    </ligand>
</feature>
<feature type="binding site" evidence="10">
    <location>
        <begin position="151"/>
        <end position="154"/>
    </location>
    <ligand>
        <name>substrate</name>
    </ligand>
</feature>
<evidence type="ECO:0000256" key="1">
    <source>
        <dbReference type="ARBA" id="ARBA00008023"/>
    </source>
</evidence>
<reference evidence="11" key="1">
    <citation type="journal article" date="2020" name="mSystems">
        <title>Genome- and Community-Level Interaction Insights into Carbon Utilization and Element Cycling Functions of Hydrothermarchaeota in Hydrothermal Sediment.</title>
        <authorList>
            <person name="Zhou Z."/>
            <person name="Liu Y."/>
            <person name="Xu W."/>
            <person name="Pan J."/>
            <person name="Luo Z.H."/>
            <person name="Li M."/>
        </authorList>
    </citation>
    <scope>NUCLEOTIDE SEQUENCE [LARGE SCALE GENOMIC DNA]</scope>
    <source>
        <strain evidence="11">HyVt-513</strain>
    </source>
</reference>
<evidence type="ECO:0000256" key="10">
    <source>
        <dbReference type="HAMAP-Rule" id="MF_01405"/>
    </source>
</evidence>
<accession>A0A7V2WLJ9</accession>
<comment type="cofactor">
    <cofactor evidence="10">
        <name>Mg(2+)</name>
        <dbReference type="ChEBI" id="CHEBI:18420"/>
    </cofactor>
    <text evidence="10">Binds 1 Mg(2+) ion per subunit.</text>
</comment>
<dbReference type="GO" id="GO:0009146">
    <property type="term" value="P:purine nucleoside triphosphate catabolic process"/>
    <property type="evidence" value="ECO:0007669"/>
    <property type="project" value="UniProtKB-UniRule"/>
</dbReference>
<comment type="catalytic activity">
    <reaction evidence="9 10">
        <text>XTP + H2O = XMP + diphosphate + H(+)</text>
        <dbReference type="Rhea" id="RHEA:28610"/>
        <dbReference type="ChEBI" id="CHEBI:15377"/>
        <dbReference type="ChEBI" id="CHEBI:15378"/>
        <dbReference type="ChEBI" id="CHEBI:33019"/>
        <dbReference type="ChEBI" id="CHEBI:57464"/>
        <dbReference type="ChEBI" id="CHEBI:61314"/>
        <dbReference type="EC" id="3.6.1.66"/>
    </reaction>
</comment>